<comment type="caution">
    <text evidence="2">The sequence shown here is derived from an EMBL/GenBank/DDBJ whole genome shotgun (WGS) entry which is preliminary data.</text>
</comment>
<feature type="transmembrane region" description="Helical" evidence="1">
    <location>
        <begin position="48"/>
        <end position="70"/>
    </location>
</feature>
<evidence type="ECO:0000313" key="4">
    <source>
        <dbReference type="Proteomes" id="UP000275652"/>
    </source>
</evidence>
<keyword evidence="1" id="KW-0472">Membrane</keyword>
<dbReference type="EMBL" id="QUTI01014652">
    <property type="protein sequence ID" value="RLO11988.1"/>
    <property type="molecule type" value="Genomic_DNA"/>
</dbReference>
<dbReference type="Proteomes" id="UP000275652">
    <property type="component" value="Unassembled WGS sequence"/>
</dbReference>
<dbReference type="EMBL" id="QUTI01017156">
    <property type="protein sequence ID" value="RLO10836.1"/>
    <property type="molecule type" value="Genomic_DNA"/>
</dbReference>
<protein>
    <submittedName>
        <fullName evidence="2">Uncharacterized protein</fullName>
    </submittedName>
</protein>
<gene>
    <name evidence="2" type="ORF">DYB28_012646</name>
    <name evidence="3" type="ORF">DYB28_015538</name>
</gene>
<keyword evidence="1" id="KW-1133">Transmembrane helix</keyword>
<evidence type="ECO:0000313" key="2">
    <source>
        <dbReference type="EMBL" id="RLO10836.1"/>
    </source>
</evidence>
<proteinExistence type="predicted"/>
<keyword evidence="1" id="KW-0812">Transmembrane</keyword>
<name>A0A9X8E828_APHAT</name>
<organism evidence="2 4">
    <name type="scientific">Aphanomyces astaci</name>
    <name type="common">Crayfish plague agent</name>
    <dbReference type="NCBI Taxonomy" id="112090"/>
    <lineage>
        <taxon>Eukaryota</taxon>
        <taxon>Sar</taxon>
        <taxon>Stramenopiles</taxon>
        <taxon>Oomycota</taxon>
        <taxon>Saprolegniomycetes</taxon>
        <taxon>Saprolegniales</taxon>
        <taxon>Verrucalvaceae</taxon>
        <taxon>Aphanomyces</taxon>
    </lineage>
</organism>
<feature type="transmembrane region" description="Helical" evidence="1">
    <location>
        <begin position="12"/>
        <end position="36"/>
    </location>
</feature>
<dbReference type="SUPFAM" id="SSF103473">
    <property type="entry name" value="MFS general substrate transporter"/>
    <property type="match status" value="1"/>
</dbReference>
<feature type="transmembrane region" description="Helical" evidence="1">
    <location>
        <begin position="82"/>
        <end position="103"/>
    </location>
</feature>
<accession>A0A9X8E828</accession>
<reference evidence="2 4" key="1">
    <citation type="journal article" date="2018" name="J. Invertebr. Pathol.">
        <title>New genotyping method for the causative agent of crayfish plague (Aphanomyces astaci) based on whole genome data.</title>
        <authorList>
            <person name="Minardi D."/>
            <person name="Studholme D.J."/>
            <person name="van der Giezen M."/>
            <person name="Pretto T."/>
            <person name="Oidtmann B."/>
        </authorList>
    </citation>
    <scope>NUCLEOTIDE SEQUENCE [LARGE SCALE GENOMIC DNA]</scope>
    <source>
        <strain evidence="2 4">KB13</strain>
    </source>
</reference>
<dbReference type="InterPro" id="IPR036259">
    <property type="entry name" value="MFS_trans_sf"/>
</dbReference>
<evidence type="ECO:0000313" key="3">
    <source>
        <dbReference type="EMBL" id="RLO11988.1"/>
    </source>
</evidence>
<dbReference type="Gene3D" id="1.20.1250.20">
    <property type="entry name" value="MFS general substrate transporter like domains"/>
    <property type="match status" value="1"/>
</dbReference>
<dbReference type="AlphaFoldDB" id="A0A9X8E828"/>
<sequence>MPIYWKQFVGTSVGWFLFDITFYGNILFTPIILNGLYDDDAAMNMVDIAQFSVFTSLIALPGYYLSYFMMGTMDFKHIQMQGFFVMAILFLAMGLFYTTLLPLKTLVFFM</sequence>
<evidence type="ECO:0000256" key="1">
    <source>
        <dbReference type="SAM" id="Phobius"/>
    </source>
</evidence>